<organism evidence="3 4">
    <name type="scientific">Astyanax mexicanus</name>
    <name type="common">Blind cave fish</name>
    <name type="synonym">Astyanax fasciatus mexicanus</name>
    <dbReference type="NCBI Taxonomy" id="7994"/>
    <lineage>
        <taxon>Eukaryota</taxon>
        <taxon>Metazoa</taxon>
        <taxon>Chordata</taxon>
        <taxon>Craniata</taxon>
        <taxon>Vertebrata</taxon>
        <taxon>Euteleostomi</taxon>
        <taxon>Actinopterygii</taxon>
        <taxon>Neopterygii</taxon>
        <taxon>Teleostei</taxon>
        <taxon>Ostariophysi</taxon>
        <taxon>Characiformes</taxon>
        <taxon>Characoidei</taxon>
        <taxon>Acestrorhamphidae</taxon>
        <taxon>Acestrorhamphinae</taxon>
        <taxon>Astyanax</taxon>
    </lineage>
</organism>
<reference evidence="4" key="2">
    <citation type="journal article" date="2014" name="Nat. Commun.">
        <title>The cavefish genome reveals candidate genes for eye loss.</title>
        <authorList>
            <person name="McGaugh S.E."/>
            <person name="Gross J.B."/>
            <person name="Aken B."/>
            <person name="Blin M."/>
            <person name="Borowsky R."/>
            <person name="Chalopin D."/>
            <person name="Hinaux H."/>
            <person name="Jeffery W.R."/>
            <person name="Keene A."/>
            <person name="Ma L."/>
            <person name="Minx P."/>
            <person name="Murphy D."/>
            <person name="O'Quin K.E."/>
            <person name="Retaux S."/>
            <person name="Rohner N."/>
            <person name="Searle S.M."/>
            <person name="Stahl B.A."/>
            <person name="Tabin C."/>
            <person name="Volff J.N."/>
            <person name="Yoshizawa M."/>
            <person name="Warren W.C."/>
        </authorList>
    </citation>
    <scope>NUCLEOTIDE SEQUENCE [LARGE SCALE GENOMIC DNA]</scope>
    <source>
        <strain evidence="4">female</strain>
    </source>
</reference>
<feature type="compositionally biased region" description="Low complexity" evidence="1">
    <location>
        <begin position="92"/>
        <end position="111"/>
    </location>
</feature>
<dbReference type="AlphaFoldDB" id="A0A3B1JGZ7"/>
<dbReference type="InterPro" id="IPR058190">
    <property type="entry name" value="CC4_CEP85"/>
</dbReference>
<evidence type="ECO:0000256" key="1">
    <source>
        <dbReference type="SAM" id="MobiDB-lite"/>
    </source>
</evidence>
<reference evidence="3" key="3">
    <citation type="submission" date="2025-08" db="UniProtKB">
        <authorList>
            <consortium name="Ensembl"/>
        </authorList>
    </citation>
    <scope>IDENTIFICATION</scope>
</reference>
<dbReference type="GeneTree" id="ENSGT00620000087993"/>
<dbReference type="STRING" id="7994.ENSAMXP00000040589"/>
<dbReference type="Ensembl" id="ENSAMXT00000046838.1">
    <property type="protein sequence ID" value="ENSAMXP00000040589.1"/>
    <property type="gene ID" value="ENSAMXG00000002102.2"/>
</dbReference>
<feature type="region of interest" description="Disordered" evidence="1">
    <location>
        <begin position="392"/>
        <end position="439"/>
    </location>
</feature>
<dbReference type="GO" id="GO:0005813">
    <property type="term" value="C:centrosome"/>
    <property type="evidence" value="ECO:0007669"/>
    <property type="project" value="TreeGrafter"/>
</dbReference>
<protein>
    <submittedName>
        <fullName evidence="3">Centrosomal protein 85</fullName>
    </submittedName>
</protein>
<feature type="region of interest" description="Disordered" evidence="1">
    <location>
        <begin position="485"/>
        <end position="505"/>
    </location>
</feature>
<feature type="compositionally biased region" description="Low complexity" evidence="1">
    <location>
        <begin position="61"/>
        <end position="78"/>
    </location>
</feature>
<feature type="compositionally biased region" description="Basic and acidic residues" evidence="1">
    <location>
        <begin position="392"/>
        <end position="420"/>
    </location>
</feature>
<dbReference type="FunCoup" id="A0A3B1JGZ7">
    <property type="interactions" value="1101"/>
</dbReference>
<dbReference type="Proteomes" id="UP000018467">
    <property type="component" value="Unassembled WGS sequence"/>
</dbReference>
<feature type="compositionally biased region" description="Basic residues" evidence="1">
    <location>
        <begin position="765"/>
        <end position="774"/>
    </location>
</feature>
<dbReference type="InterPro" id="IPR040210">
    <property type="entry name" value="Cep85/Cep85L"/>
</dbReference>
<feature type="compositionally biased region" description="Basic and acidic residues" evidence="1">
    <location>
        <begin position="428"/>
        <end position="439"/>
    </location>
</feature>
<dbReference type="InParanoid" id="A0A3B1JGZ7"/>
<feature type="compositionally biased region" description="Basic and acidic residues" evidence="1">
    <location>
        <begin position="486"/>
        <end position="505"/>
    </location>
</feature>
<proteinExistence type="predicted"/>
<evidence type="ECO:0000259" key="2">
    <source>
        <dbReference type="Pfam" id="PF24555"/>
    </source>
</evidence>
<evidence type="ECO:0000313" key="3">
    <source>
        <dbReference type="Ensembl" id="ENSAMXP00000040589.1"/>
    </source>
</evidence>
<reference evidence="3" key="4">
    <citation type="submission" date="2025-09" db="UniProtKB">
        <authorList>
            <consortium name="Ensembl"/>
        </authorList>
    </citation>
    <scope>IDENTIFICATION</scope>
</reference>
<sequence>MTTSQRYQSSRAKAGLSDMEFQMPAISEKFQSRFGWKPSRADHADTGLGTTVSDSAEELCSSSSSPSFQPIRSQIPIPTAHVMPSTAGPPASSTRSSSSSSKSSLSKSVSSPNLDLQGGVNAEGGGAKQDCLSRYRSLVNGLDHSLFPSADQTRLDDGHRFETPAVEPTLNQSGLLGGLMGGYSPDVRMQLHMTGLRDDAECRSDGYCGSLEQTYKVLPEARPGVPCCSDPCGKRGVPSGPGAPGDPSGWQQHKQKLESLRLQVEQMQLMTGGSGQYSALYPPPLQTESKWEAVVKANENLLKEKELIIERQKQQLCQLEQRLRESELQIHSALMGRGAPFTDVCLLRLQEAQRENAFLRSQFAECSDSLAQEKLEAERRLAAVEVETQRLSETLKESREKHSEELKKQEDRIRNRDKHINNLKKKCQKESEQNREKQQRIETLERYLADMPTMEDYQNQRKRLEAAEQKVDELHATELALEAQLEEARSANRSKDSQLEEQRRRERELLNTVTSLQARVQEGLEDGARLPSLDVEKLREENAALREEQQKLKKVIEKQLRMMEQLGSQIRSVQQQLCEEESSSQALREELEVKEKELLQLHSAMKELLVQNQDLMEQGVGLRERLQASGGWADGEVGGALQPAGVQLTQQLHREMAACLSDLSSLCSVLTHTAHGKDPNLSLLLGISCEYTHTHTARTRHTPHIPHIPHIPHTHCAHPTHTTDTAHCKDPNLSLLLGISCKYTQTTHTLHVPHTHTAHISHTPHISHTHRTQRRLQPVPAAGN</sequence>
<name>A0A3B1JGZ7_ASTMX</name>
<reference evidence="4" key="1">
    <citation type="submission" date="2013-03" db="EMBL/GenBank/DDBJ databases">
        <authorList>
            <person name="Jeffery W."/>
            <person name="Warren W."/>
            <person name="Wilson R.K."/>
        </authorList>
    </citation>
    <scope>NUCLEOTIDE SEQUENCE</scope>
    <source>
        <strain evidence="4">female</strain>
    </source>
</reference>
<dbReference type="Bgee" id="ENSAMXG00000002102">
    <property type="expression patterns" value="Expressed in muscle tissue and 13 other cell types or tissues"/>
</dbReference>
<dbReference type="Pfam" id="PF24555">
    <property type="entry name" value="CC4_CEP85"/>
    <property type="match status" value="1"/>
</dbReference>
<dbReference type="PANTHER" id="PTHR31075">
    <property type="entry name" value="CENTROSOMAL PROTEIN OF 85 KDA"/>
    <property type="match status" value="1"/>
</dbReference>
<evidence type="ECO:0000313" key="4">
    <source>
        <dbReference type="Proteomes" id="UP000018467"/>
    </source>
</evidence>
<feature type="domain" description="Centrosomal protein of 85 kDa-like CC4 coiled-coil" evidence="2">
    <location>
        <begin position="540"/>
        <end position="621"/>
    </location>
</feature>
<accession>A0A3B1JGZ7</accession>
<dbReference type="PANTHER" id="PTHR31075:SF3">
    <property type="entry name" value="CENTROSOMAL PROTEIN OF 85 KDA"/>
    <property type="match status" value="1"/>
</dbReference>
<feature type="region of interest" description="Disordered" evidence="1">
    <location>
        <begin position="33"/>
        <end position="126"/>
    </location>
</feature>
<keyword evidence="4" id="KW-1185">Reference proteome</keyword>
<feature type="region of interest" description="Disordered" evidence="1">
    <location>
        <begin position="762"/>
        <end position="784"/>
    </location>
</feature>